<proteinExistence type="predicted"/>
<name>A0A364NPD8_9GAMM</name>
<dbReference type="AlphaFoldDB" id="A0A364NPD8"/>
<dbReference type="Gene3D" id="3.30.450.20">
    <property type="entry name" value="PAS domain"/>
    <property type="match status" value="1"/>
</dbReference>
<dbReference type="PANTHER" id="PTHR44757:SF2">
    <property type="entry name" value="BIOFILM ARCHITECTURE MAINTENANCE PROTEIN MBAA"/>
    <property type="match status" value="1"/>
</dbReference>
<dbReference type="Pfam" id="PF00563">
    <property type="entry name" value="EAL"/>
    <property type="match status" value="1"/>
</dbReference>
<dbReference type="OrthoDB" id="8416215at2"/>
<evidence type="ECO:0000259" key="1">
    <source>
        <dbReference type="PROSITE" id="PS50112"/>
    </source>
</evidence>
<dbReference type="SUPFAM" id="SSF141868">
    <property type="entry name" value="EAL domain-like"/>
    <property type="match status" value="1"/>
</dbReference>
<reference evidence="5 6" key="1">
    <citation type="submission" date="2018-06" db="EMBL/GenBank/DDBJ databases">
        <title>Nitrincola tibetense sp. nov., isolated from Lake XuguoCo on Tibetan Plateau.</title>
        <authorList>
            <person name="Xing P."/>
        </authorList>
    </citation>
    <scope>NUCLEOTIDE SEQUENCE [LARGE SCALE GENOMIC DNA]</scope>
    <source>
        <strain evidence="6">xg18</strain>
    </source>
</reference>
<dbReference type="SUPFAM" id="SSF53850">
    <property type="entry name" value="Periplasmic binding protein-like II"/>
    <property type="match status" value="1"/>
</dbReference>
<evidence type="ECO:0000259" key="4">
    <source>
        <dbReference type="PROSITE" id="PS50887"/>
    </source>
</evidence>
<evidence type="ECO:0000313" key="5">
    <source>
        <dbReference type="EMBL" id="RAU18951.1"/>
    </source>
</evidence>
<dbReference type="Pfam" id="PF08448">
    <property type="entry name" value="PAS_4"/>
    <property type="match status" value="1"/>
</dbReference>
<dbReference type="PROSITE" id="PS50113">
    <property type="entry name" value="PAC"/>
    <property type="match status" value="1"/>
</dbReference>
<accession>A0A364NPD8</accession>
<dbReference type="SUPFAM" id="SSF55785">
    <property type="entry name" value="PYP-like sensor domain (PAS domain)"/>
    <property type="match status" value="1"/>
</dbReference>
<dbReference type="CDD" id="cd01949">
    <property type="entry name" value="GGDEF"/>
    <property type="match status" value="1"/>
</dbReference>
<feature type="domain" description="EAL" evidence="3">
    <location>
        <begin position="595"/>
        <end position="839"/>
    </location>
</feature>
<gene>
    <name evidence="5" type="ORF">DN062_05600</name>
</gene>
<dbReference type="InterPro" id="IPR029787">
    <property type="entry name" value="Nucleotide_cyclase"/>
</dbReference>
<organism evidence="5 6">
    <name type="scientific">Nitrincola tibetensis</name>
    <dbReference type="NCBI Taxonomy" id="2219697"/>
    <lineage>
        <taxon>Bacteria</taxon>
        <taxon>Pseudomonadati</taxon>
        <taxon>Pseudomonadota</taxon>
        <taxon>Gammaproteobacteria</taxon>
        <taxon>Oceanospirillales</taxon>
        <taxon>Oceanospirillaceae</taxon>
        <taxon>Nitrincola</taxon>
    </lineage>
</organism>
<dbReference type="NCBIfam" id="TIGR00229">
    <property type="entry name" value="sensory_box"/>
    <property type="match status" value="1"/>
</dbReference>
<dbReference type="Gene3D" id="3.30.70.270">
    <property type="match status" value="1"/>
</dbReference>
<dbReference type="Gene3D" id="3.40.190.10">
    <property type="entry name" value="Periplasmic binding protein-like II"/>
    <property type="match status" value="2"/>
</dbReference>
<dbReference type="InterPro" id="IPR000700">
    <property type="entry name" value="PAS-assoc_C"/>
</dbReference>
<dbReference type="InterPro" id="IPR043128">
    <property type="entry name" value="Rev_trsase/Diguanyl_cyclase"/>
</dbReference>
<dbReference type="Gene3D" id="3.20.20.450">
    <property type="entry name" value="EAL domain"/>
    <property type="match status" value="1"/>
</dbReference>
<dbReference type="InterPro" id="IPR000160">
    <property type="entry name" value="GGDEF_dom"/>
</dbReference>
<keyword evidence="6" id="KW-1185">Reference proteome</keyword>
<comment type="caution">
    <text evidence="5">The sequence shown here is derived from an EMBL/GenBank/DDBJ whole genome shotgun (WGS) entry which is preliminary data.</text>
</comment>
<dbReference type="InterPro" id="IPR001633">
    <property type="entry name" value="EAL_dom"/>
</dbReference>
<dbReference type="CDD" id="cd01948">
    <property type="entry name" value="EAL"/>
    <property type="match status" value="1"/>
</dbReference>
<feature type="domain" description="PAC" evidence="2">
    <location>
        <begin position="365"/>
        <end position="416"/>
    </location>
</feature>
<dbReference type="InterPro" id="IPR013656">
    <property type="entry name" value="PAS_4"/>
</dbReference>
<dbReference type="PROSITE" id="PS50887">
    <property type="entry name" value="GGDEF"/>
    <property type="match status" value="1"/>
</dbReference>
<dbReference type="NCBIfam" id="TIGR00254">
    <property type="entry name" value="GGDEF"/>
    <property type="match status" value="1"/>
</dbReference>
<dbReference type="InterPro" id="IPR052155">
    <property type="entry name" value="Biofilm_reg_signaling"/>
</dbReference>
<dbReference type="PANTHER" id="PTHR44757">
    <property type="entry name" value="DIGUANYLATE CYCLASE DGCP"/>
    <property type="match status" value="1"/>
</dbReference>
<feature type="domain" description="PAS" evidence="1">
    <location>
        <begin position="290"/>
        <end position="360"/>
    </location>
</feature>
<dbReference type="EMBL" id="QKRX01000003">
    <property type="protein sequence ID" value="RAU18951.1"/>
    <property type="molecule type" value="Genomic_DNA"/>
</dbReference>
<feature type="domain" description="GGDEF" evidence="4">
    <location>
        <begin position="448"/>
        <end position="586"/>
    </location>
</feature>
<dbReference type="InterPro" id="IPR000014">
    <property type="entry name" value="PAS"/>
</dbReference>
<evidence type="ECO:0000259" key="3">
    <source>
        <dbReference type="PROSITE" id="PS50883"/>
    </source>
</evidence>
<evidence type="ECO:0000313" key="6">
    <source>
        <dbReference type="Proteomes" id="UP000250744"/>
    </source>
</evidence>
<dbReference type="PROSITE" id="PS50883">
    <property type="entry name" value="EAL"/>
    <property type="match status" value="1"/>
</dbReference>
<dbReference type="SUPFAM" id="SSF55073">
    <property type="entry name" value="Nucleotide cyclase"/>
    <property type="match status" value="1"/>
</dbReference>
<dbReference type="SMART" id="SM00267">
    <property type="entry name" value="GGDEF"/>
    <property type="match status" value="1"/>
</dbReference>
<dbReference type="SMART" id="SM00062">
    <property type="entry name" value="PBPb"/>
    <property type="match status" value="1"/>
</dbReference>
<dbReference type="PROSITE" id="PS50112">
    <property type="entry name" value="PAS"/>
    <property type="match status" value="1"/>
</dbReference>
<dbReference type="CDD" id="cd00130">
    <property type="entry name" value="PAS"/>
    <property type="match status" value="1"/>
</dbReference>
<dbReference type="Proteomes" id="UP000250744">
    <property type="component" value="Unassembled WGS sequence"/>
</dbReference>
<dbReference type="SMART" id="SM00052">
    <property type="entry name" value="EAL"/>
    <property type="match status" value="1"/>
</dbReference>
<protein>
    <submittedName>
        <fullName evidence="5">Diguanylate cyclase</fullName>
    </submittedName>
</protein>
<sequence>MLKYLVYCLILFGTANTWASTIKLGVYHNQPKLFLSEQGDVKGIFGELLLEIARQEQWTIEPVACQWEDCLALLQQNQINLLPDVAPNAERRALFVFHDEPVLHSWSQVFQHQSQQIDSILDLNQKQLAVLSGSVQQRHLEQLMSEFGIVIHLLEVDTLVEGLEAVEEQRVDGLVTNHLFGSLHADAYDMTETSIMFGATGLYFAANPQWPQHTQTLSRIDHWLHEWKTAPQSFYHQVISGWKPAKIQPFIPTSLWATLALLIVTLLFSSWLIKILRKQARHFKSALLTTHQHLSVILENLDTYVYIKDTQFRYTYVSKSVCQRFQAKESEIIGKTAYDFFDAETAANIHDFDQRVLIQGERIIEEERNRIQNEHNPVTFLSIKTPLRNEKGEITGVCGISTDITLQTQYQEEVHQLIFFDLLTGLPNRKFIVEHLSKILKAEDQPSMHGFIVMIDLDNFRDLNDTFGHDAGDKYLNHIAKNIKKQLRSNQTLGRFGGDEFVLIAELTPLQAVNILDHIQRTLVRVKHACSEPFNIDSKAYLSSISMGISLFSDAKKGAVDGLKQAELAMYDAKKAGRDQIRFFDFEMQEQADKRTELEAGIRKGLDSQEFCLYYQSQHEADGSVLGYEALVRWVREGVVIPPSDFIPQAEQSGLIIPLGQWILKTACEQLAKWKELPDKQHLSIAVNISAVQFQDPKFAQQVISLLDQTQAPADRLELEITESMLISDLDKIIDILLLLKTRGIRFSLDDFGTGYSSLDRLTNLPLDQLKIDQRFVRNLDKHSRDAAVVKTIIDLGRNLGLSVIAEGVETDNQRERLLELGCYQFQGYLFAKPALLPE</sequence>
<dbReference type="InterPro" id="IPR035965">
    <property type="entry name" value="PAS-like_dom_sf"/>
</dbReference>
<dbReference type="Pfam" id="PF00990">
    <property type="entry name" value="GGDEF"/>
    <property type="match status" value="1"/>
</dbReference>
<dbReference type="RefSeq" id="WP_112158341.1">
    <property type="nucleotide sequence ID" value="NZ_QKRX01000003.1"/>
</dbReference>
<dbReference type="SMART" id="SM00091">
    <property type="entry name" value="PAS"/>
    <property type="match status" value="1"/>
</dbReference>
<dbReference type="InterPro" id="IPR001638">
    <property type="entry name" value="Solute-binding_3/MltF_N"/>
</dbReference>
<dbReference type="InterPro" id="IPR035919">
    <property type="entry name" value="EAL_sf"/>
</dbReference>
<evidence type="ECO:0000259" key="2">
    <source>
        <dbReference type="PROSITE" id="PS50113"/>
    </source>
</evidence>